<dbReference type="CDD" id="cd05227">
    <property type="entry name" value="AR_SDR_e"/>
    <property type="match status" value="1"/>
</dbReference>
<organism evidence="4 5">
    <name type="scientific">Malassezia japonica</name>
    <dbReference type="NCBI Taxonomy" id="223818"/>
    <lineage>
        <taxon>Eukaryota</taxon>
        <taxon>Fungi</taxon>
        <taxon>Dikarya</taxon>
        <taxon>Basidiomycota</taxon>
        <taxon>Ustilaginomycotina</taxon>
        <taxon>Malasseziomycetes</taxon>
        <taxon>Malasseziales</taxon>
        <taxon>Malasseziaceae</taxon>
        <taxon>Malassezia</taxon>
    </lineage>
</organism>
<gene>
    <name evidence="4" type="ORF">MJAP1_003476</name>
</gene>
<dbReference type="GO" id="GO:0016616">
    <property type="term" value="F:oxidoreductase activity, acting on the CH-OH group of donors, NAD or NADP as acceptor"/>
    <property type="evidence" value="ECO:0007669"/>
    <property type="project" value="TreeGrafter"/>
</dbReference>
<comment type="similarity">
    <text evidence="2">Belongs to the NAD(P)-dependent epimerase/dehydratase family. Dihydroflavonol-4-reductase subfamily.</text>
</comment>
<dbReference type="FunFam" id="3.40.50.720:FF:000336">
    <property type="entry name" value="Aldehyde reductase"/>
    <property type="match status" value="1"/>
</dbReference>
<dbReference type="InterPro" id="IPR001509">
    <property type="entry name" value="Epimerase_deHydtase"/>
</dbReference>
<dbReference type="InterPro" id="IPR036291">
    <property type="entry name" value="NAD(P)-bd_dom_sf"/>
</dbReference>
<dbReference type="PANTHER" id="PTHR10366">
    <property type="entry name" value="NAD DEPENDENT EPIMERASE/DEHYDRATASE"/>
    <property type="match status" value="1"/>
</dbReference>
<dbReference type="Pfam" id="PF01370">
    <property type="entry name" value="Epimerase"/>
    <property type="match status" value="1"/>
</dbReference>
<evidence type="ECO:0000313" key="5">
    <source>
        <dbReference type="Proteomes" id="UP001217754"/>
    </source>
</evidence>
<protein>
    <recommendedName>
        <fullName evidence="3">NAD-dependent epimerase/dehydratase domain-containing protein</fullName>
    </recommendedName>
</protein>
<sequence length="341" mass="37044">MSTVLVTGGSGYVGIHVIVRLLQEGHKVRTTVRKLSRADDVRAMLKEAKVEPGDALTFFEAELMSDQGWKEAVEGCDYVMHVASPFPLTQPKDENELIVPAREGALRVLRMARDAHVKRVVLTSSFAAVGYGQPVKDMPFTEEDWTNTEAPGVKPYVKSKTIAERAAWDFIEKEGGAMELTVLNPVGIFGPVLGSTISTSIEPVKLMINGMPAVPHITFGVVDVRDLADLHVRAMTSPAAKGERFIAVGDNGVSMIDGANELRKHLGDKGQRLPHYEIPDWIVRLLGYVSGPAASAAQHLGPVRAASSAKAERLLGWKSRGYKESIDDTADSLFKYGVVNV</sequence>
<dbReference type="EMBL" id="CP119963">
    <property type="protein sequence ID" value="WFD40490.1"/>
    <property type="molecule type" value="Genomic_DNA"/>
</dbReference>
<dbReference type="Gene3D" id="3.40.50.720">
    <property type="entry name" value="NAD(P)-binding Rossmann-like Domain"/>
    <property type="match status" value="1"/>
</dbReference>
<reference evidence="4" key="1">
    <citation type="submission" date="2023-03" db="EMBL/GenBank/DDBJ databases">
        <title>Mating type loci evolution in Malassezia.</title>
        <authorList>
            <person name="Coelho M.A."/>
        </authorList>
    </citation>
    <scope>NUCLEOTIDE SEQUENCE</scope>
    <source>
        <strain evidence="4">CBS 9431</strain>
    </source>
</reference>
<dbReference type="Proteomes" id="UP001217754">
    <property type="component" value="Chromosome 6"/>
</dbReference>
<dbReference type="PANTHER" id="PTHR10366:SF564">
    <property type="entry name" value="STEROL-4-ALPHA-CARBOXYLATE 3-DEHYDROGENASE, DECARBOXYLATING"/>
    <property type="match status" value="1"/>
</dbReference>
<dbReference type="AlphaFoldDB" id="A0AAF0F448"/>
<accession>A0AAF0F448</accession>
<feature type="domain" description="NAD-dependent epimerase/dehydratase" evidence="3">
    <location>
        <begin position="4"/>
        <end position="242"/>
    </location>
</feature>
<evidence type="ECO:0000313" key="4">
    <source>
        <dbReference type="EMBL" id="WFD40490.1"/>
    </source>
</evidence>
<dbReference type="GeneID" id="85227127"/>
<dbReference type="RefSeq" id="XP_060123387.1">
    <property type="nucleotide sequence ID" value="XM_060267404.1"/>
</dbReference>
<keyword evidence="1" id="KW-0560">Oxidoreductase</keyword>
<keyword evidence="5" id="KW-1185">Reference proteome</keyword>
<dbReference type="InterPro" id="IPR050425">
    <property type="entry name" value="NAD(P)_dehydrat-like"/>
</dbReference>
<name>A0AAF0F448_9BASI</name>
<dbReference type="SUPFAM" id="SSF51735">
    <property type="entry name" value="NAD(P)-binding Rossmann-fold domains"/>
    <property type="match status" value="1"/>
</dbReference>
<proteinExistence type="inferred from homology"/>
<evidence type="ECO:0000256" key="2">
    <source>
        <dbReference type="ARBA" id="ARBA00023445"/>
    </source>
</evidence>
<evidence type="ECO:0000259" key="3">
    <source>
        <dbReference type="Pfam" id="PF01370"/>
    </source>
</evidence>
<evidence type="ECO:0000256" key="1">
    <source>
        <dbReference type="ARBA" id="ARBA00023002"/>
    </source>
</evidence>